<accession>A0A1G6U204</accession>
<feature type="domain" description="Metallo-beta-lactamase" evidence="1">
    <location>
        <begin position="30"/>
        <end position="211"/>
    </location>
</feature>
<organism evidence="2 3">
    <name type="scientific">Actinokineospora iranica</name>
    <dbReference type="NCBI Taxonomy" id="1271860"/>
    <lineage>
        <taxon>Bacteria</taxon>
        <taxon>Bacillati</taxon>
        <taxon>Actinomycetota</taxon>
        <taxon>Actinomycetes</taxon>
        <taxon>Pseudonocardiales</taxon>
        <taxon>Pseudonocardiaceae</taxon>
        <taxon>Actinokineospora</taxon>
    </lineage>
</organism>
<gene>
    <name evidence="2" type="ORF">SAMN05216174_11065</name>
</gene>
<dbReference type="SUPFAM" id="SSF56281">
    <property type="entry name" value="Metallo-hydrolase/oxidoreductase"/>
    <property type="match status" value="1"/>
</dbReference>
<dbReference type="OrthoDB" id="420651at2"/>
<name>A0A1G6U204_9PSEU</name>
<dbReference type="CDD" id="cd16282">
    <property type="entry name" value="metallo-hydrolase-like_MBL-fold"/>
    <property type="match status" value="1"/>
</dbReference>
<dbReference type="PANTHER" id="PTHR42951">
    <property type="entry name" value="METALLO-BETA-LACTAMASE DOMAIN-CONTAINING"/>
    <property type="match status" value="1"/>
</dbReference>
<dbReference type="STRING" id="1271860.SAMN05216174_11065"/>
<dbReference type="PANTHER" id="PTHR42951:SF4">
    <property type="entry name" value="ACYL-COENZYME A THIOESTERASE MBLAC2"/>
    <property type="match status" value="1"/>
</dbReference>
<reference evidence="3" key="1">
    <citation type="submission" date="2016-10" db="EMBL/GenBank/DDBJ databases">
        <authorList>
            <person name="Varghese N."/>
            <person name="Submissions S."/>
        </authorList>
    </citation>
    <scope>NUCLEOTIDE SEQUENCE [LARGE SCALE GENOMIC DNA]</scope>
    <source>
        <strain evidence="3">IBRC-M 10403</strain>
    </source>
</reference>
<dbReference type="AlphaFoldDB" id="A0A1G6U204"/>
<evidence type="ECO:0000313" key="3">
    <source>
        <dbReference type="Proteomes" id="UP000199501"/>
    </source>
</evidence>
<evidence type="ECO:0000313" key="2">
    <source>
        <dbReference type="EMBL" id="SDD35369.1"/>
    </source>
</evidence>
<dbReference type="SMART" id="SM00849">
    <property type="entry name" value="Lactamase_B"/>
    <property type="match status" value="1"/>
</dbReference>
<dbReference type="InterPro" id="IPR036866">
    <property type="entry name" value="RibonucZ/Hydroxyglut_hydro"/>
</dbReference>
<dbReference type="InterPro" id="IPR001279">
    <property type="entry name" value="Metallo-B-lactamas"/>
</dbReference>
<keyword evidence="3" id="KW-1185">Reference proteome</keyword>
<dbReference type="Gene3D" id="3.60.15.10">
    <property type="entry name" value="Ribonuclease Z/Hydroxyacylglutathione hydrolase-like"/>
    <property type="match status" value="1"/>
</dbReference>
<dbReference type="RefSeq" id="WP_091453321.1">
    <property type="nucleotide sequence ID" value="NZ_FMZZ01000010.1"/>
</dbReference>
<evidence type="ECO:0000259" key="1">
    <source>
        <dbReference type="SMART" id="SM00849"/>
    </source>
</evidence>
<dbReference type="EMBL" id="FMZZ01000010">
    <property type="protein sequence ID" value="SDD35369.1"/>
    <property type="molecule type" value="Genomic_DNA"/>
</dbReference>
<dbReference type="InterPro" id="IPR050855">
    <property type="entry name" value="NDM-1-like"/>
</dbReference>
<dbReference type="Proteomes" id="UP000199501">
    <property type="component" value="Unassembled WGS sequence"/>
</dbReference>
<sequence length="310" mass="32926">MSTRTLPPPEMVEVASGVFAYVQPDGSWMVNNTGVVTGRGGEHVMVDTTSTEARNRALLSAVAKISPDAPRALVNTHHHGDHTFGNWLLPAGTPVIGHVACREDVLAAGLIAAEVLPGPDYGHQEVRAPDLTFTDRMTLHLGERRVELIHVGPAHTRGDVLAWLPDEGVLFAGDLAFTGGQPFLAEGSVAGYLKALARIRDLAPDVLVPGHGPVRRGAEVARLLDDLGAYADFVAETARAGHEAGRTPLAAAFAARDNPFASWQENERLVGNLHRAYSELNGDPLGAKLPLTVIWPDMVAFNGGPIGCYA</sequence>
<dbReference type="Pfam" id="PF00753">
    <property type="entry name" value="Lactamase_B"/>
    <property type="match status" value="1"/>
</dbReference>
<protein>
    <submittedName>
        <fullName evidence="2">Cyclase</fullName>
    </submittedName>
</protein>
<proteinExistence type="predicted"/>